<evidence type="ECO:0000313" key="3">
    <source>
        <dbReference type="EMBL" id="SSY70921.1"/>
    </source>
</evidence>
<feature type="compositionally biased region" description="Basic and acidic residues" evidence="1">
    <location>
        <begin position="76"/>
        <end position="86"/>
    </location>
</feature>
<feature type="compositionally biased region" description="Polar residues" evidence="1">
    <location>
        <begin position="88"/>
        <end position="105"/>
    </location>
</feature>
<dbReference type="InterPro" id="IPR046576">
    <property type="entry name" value="DUF6636"/>
</dbReference>
<protein>
    <recommendedName>
        <fullName evidence="5">Membrane protein involved in colicin uptake</fullName>
    </recommendedName>
</protein>
<dbReference type="Pfam" id="PF20341">
    <property type="entry name" value="DUF6636"/>
    <property type="match status" value="1"/>
</dbReference>
<name>A0A376BMN2_9NEIS</name>
<feature type="chain" id="PRO_5016706210" description="Membrane protein involved in colicin uptake" evidence="2">
    <location>
        <begin position="20"/>
        <end position="293"/>
    </location>
</feature>
<evidence type="ECO:0000256" key="1">
    <source>
        <dbReference type="SAM" id="MobiDB-lite"/>
    </source>
</evidence>
<feature type="region of interest" description="Disordered" evidence="1">
    <location>
        <begin position="76"/>
        <end position="170"/>
    </location>
</feature>
<sequence length="293" mass="32467">MFRKSLIALFLSSALLAHASPVAEKATENKTVEIQKKSKPNKQLEAEKARLQRQEQALERAKARLAEKEKAIAEAKAKLAEQEKTLEPTPSTTAAKTANSKPTRPSKQDFVAKTKSANAKKADNKDAKSETKTETKSEVKSDKKPETKTETKSEAKSDKKSETKTKQDHSISVYRLNFASPSQNIVCGGDVLKTYGGARGVSCYIKQMDSQPLQAKPKSCQHRWGQVFELAYIGRPALGCYNDTPYSLEPKILAYGKTMRGNGWACTSLPHGIKCVNSDRHGFEIGRKKQKFF</sequence>
<proteinExistence type="predicted"/>
<accession>A0A376BMN2</accession>
<feature type="compositionally biased region" description="Basic and acidic residues" evidence="1">
    <location>
        <begin position="120"/>
        <end position="169"/>
    </location>
</feature>
<keyword evidence="2" id="KW-0732">Signal</keyword>
<feature type="signal peptide" evidence="2">
    <location>
        <begin position="1"/>
        <end position="19"/>
    </location>
</feature>
<feature type="region of interest" description="Disordered" evidence="1">
    <location>
        <begin position="24"/>
        <end position="51"/>
    </location>
</feature>
<dbReference type="OrthoDB" id="495539at2"/>
<reference evidence="3 4" key="1">
    <citation type="submission" date="2018-06" db="EMBL/GenBank/DDBJ databases">
        <authorList>
            <consortium name="Pathogen Informatics"/>
            <person name="Doyle S."/>
        </authorList>
    </citation>
    <scope>NUCLEOTIDE SEQUENCE [LARGE SCALE GENOMIC DNA]</scope>
    <source>
        <strain evidence="3 4">NCTC10283</strain>
    </source>
</reference>
<keyword evidence="4" id="KW-1185">Reference proteome</keyword>
<dbReference type="EMBL" id="UFSO01000002">
    <property type="protein sequence ID" value="SSY70921.1"/>
    <property type="molecule type" value="Genomic_DNA"/>
</dbReference>
<dbReference type="RefSeq" id="WP_051968504.1">
    <property type="nucleotide sequence ID" value="NZ_CP091519.2"/>
</dbReference>
<evidence type="ECO:0000256" key="2">
    <source>
        <dbReference type="SAM" id="SignalP"/>
    </source>
</evidence>
<dbReference type="STRING" id="1120980.GCA_000745955_01260"/>
<dbReference type="Proteomes" id="UP000254209">
    <property type="component" value="Unassembled WGS sequence"/>
</dbReference>
<evidence type="ECO:0000313" key="4">
    <source>
        <dbReference type="Proteomes" id="UP000254209"/>
    </source>
</evidence>
<dbReference type="AlphaFoldDB" id="A0A376BMN2"/>
<gene>
    <name evidence="3" type="ORF">NCTC10283_01042</name>
</gene>
<feature type="compositionally biased region" description="Basic and acidic residues" evidence="1">
    <location>
        <begin position="25"/>
        <end position="51"/>
    </location>
</feature>
<organism evidence="3 4">
    <name type="scientific">Alysiella crassa</name>
    <dbReference type="NCBI Taxonomy" id="153491"/>
    <lineage>
        <taxon>Bacteria</taxon>
        <taxon>Pseudomonadati</taxon>
        <taxon>Pseudomonadota</taxon>
        <taxon>Betaproteobacteria</taxon>
        <taxon>Neisseriales</taxon>
        <taxon>Neisseriaceae</taxon>
        <taxon>Alysiella</taxon>
    </lineage>
</organism>
<evidence type="ECO:0008006" key="5">
    <source>
        <dbReference type="Google" id="ProtNLM"/>
    </source>
</evidence>